<dbReference type="RefSeq" id="WP_083727115.1">
    <property type="nucleotide sequence ID" value="NZ_FOUD01000020.1"/>
</dbReference>
<dbReference type="PROSITE" id="PS51257">
    <property type="entry name" value="PROKAR_LIPOPROTEIN"/>
    <property type="match status" value="1"/>
</dbReference>
<reference evidence="1 2" key="1">
    <citation type="submission" date="2017-01" db="EMBL/GenBank/DDBJ databases">
        <title>Draft genome sequence of Pseudomonas pachastrellae type strain CCUG 46540T from a deep sea.</title>
        <authorList>
            <person name="Gomila M."/>
            <person name="Mulet M."/>
            <person name="Lalucat J."/>
            <person name="Garcia-Valdes E."/>
        </authorList>
    </citation>
    <scope>NUCLEOTIDE SEQUENCE [LARGE SCALE GENOMIC DNA]</scope>
    <source>
        <strain evidence="1 2">CCUG 46540</strain>
    </source>
</reference>
<accession>A0A1S8DEX9</accession>
<dbReference type="STRING" id="254161.SAMN05216256_12080"/>
<gene>
    <name evidence="1" type="ORF">BXT89_09640</name>
</gene>
<dbReference type="EMBL" id="MUBC01000018">
    <property type="protein sequence ID" value="ONM43998.1"/>
    <property type="molecule type" value="Genomic_DNA"/>
</dbReference>
<comment type="caution">
    <text evidence="1">The sequence shown here is derived from an EMBL/GenBank/DDBJ whole genome shotgun (WGS) entry which is preliminary data.</text>
</comment>
<protein>
    <recommendedName>
        <fullName evidence="3">Lipoprotein</fullName>
    </recommendedName>
</protein>
<evidence type="ECO:0000313" key="1">
    <source>
        <dbReference type="EMBL" id="ONM43998.1"/>
    </source>
</evidence>
<dbReference type="OrthoDB" id="583175at2"/>
<organism evidence="1 2">
    <name type="scientific">Halopseudomonas pachastrellae</name>
    <dbReference type="NCBI Taxonomy" id="254161"/>
    <lineage>
        <taxon>Bacteria</taxon>
        <taxon>Pseudomonadati</taxon>
        <taxon>Pseudomonadota</taxon>
        <taxon>Gammaproteobacteria</taxon>
        <taxon>Pseudomonadales</taxon>
        <taxon>Pseudomonadaceae</taxon>
        <taxon>Halopseudomonas</taxon>
    </lineage>
</organism>
<keyword evidence="2" id="KW-1185">Reference proteome</keyword>
<evidence type="ECO:0008006" key="3">
    <source>
        <dbReference type="Google" id="ProtNLM"/>
    </source>
</evidence>
<name>A0A1S8DEX9_9GAMM</name>
<dbReference type="AlphaFoldDB" id="A0A1S8DEX9"/>
<proteinExistence type="predicted"/>
<dbReference type="Proteomes" id="UP000242847">
    <property type="component" value="Unassembled WGS sequence"/>
</dbReference>
<evidence type="ECO:0000313" key="2">
    <source>
        <dbReference type="Proteomes" id="UP000242847"/>
    </source>
</evidence>
<sequence>MKNWLLVIAMAVLLAGCAEPLPENRLDYVGQWRSKEMSLLILADGTVAYERLKSGGTTSINGPMQGFEGDDFIVGLLFLTTRFEVSEPPHEVEGDWTMVVDGVRLWRVPEKAIQLDNTI</sequence>